<dbReference type="RefSeq" id="WP_112990237.1">
    <property type="nucleotide sequence ID" value="NZ_PTLZ01000001.1"/>
</dbReference>
<keyword evidence="6" id="KW-0418">Kinase</keyword>
<evidence type="ECO:0000256" key="6">
    <source>
        <dbReference type="ARBA" id="ARBA00022777"/>
    </source>
</evidence>
<evidence type="ECO:0000256" key="5">
    <source>
        <dbReference type="ARBA" id="ARBA00022679"/>
    </source>
</evidence>
<feature type="transmembrane region" description="Helical" evidence="7">
    <location>
        <begin position="338"/>
        <end position="356"/>
    </location>
</feature>
<dbReference type="GO" id="GO:0005886">
    <property type="term" value="C:plasma membrane"/>
    <property type="evidence" value="ECO:0007669"/>
    <property type="project" value="UniProtKB-SubCell"/>
</dbReference>
<dbReference type="PANTHER" id="PTHR42878:SF12">
    <property type="entry name" value="SENSOR HISTIDINE KINASE YCBM"/>
    <property type="match status" value="1"/>
</dbReference>
<proteinExistence type="predicted"/>
<evidence type="ECO:0000256" key="2">
    <source>
        <dbReference type="ARBA" id="ARBA00004429"/>
    </source>
</evidence>
<dbReference type="EC" id="2.7.13.3" evidence="3"/>
<dbReference type="InterPro" id="IPR005467">
    <property type="entry name" value="His_kinase_dom"/>
</dbReference>
<keyword evidence="7" id="KW-0812">Transmembrane</keyword>
<dbReference type="FunFam" id="3.30.565.10:FF:000006">
    <property type="entry name" value="Sensor histidine kinase WalK"/>
    <property type="match status" value="1"/>
</dbReference>
<dbReference type="Pfam" id="PF02518">
    <property type="entry name" value="HATPase_c"/>
    <property type="match status" value="1"/>
</dbReference>
<dbReference type="OrthoDB" id="9802500at2"/>
<dbReference type="PANTHER" id="PTHR42878">
    <property type="entry name" value="TWO-COMPONENT HISTIDINE KINASE"/>
    <property type="match status" value="1"/>
</dbReference>
<dbReference type="SMART" id="SM01080">
    <property type="entry name" value="CHASE2"/>
    <property type="match status" value="1"/>
</dbReference>
<dbReference type="GO" id="GO:0030295">
    <property type="term" value="F:protein kinase activator activity"/>
    <property type="evidence" value="ECO:0007669"/>
    <property type="project" value="TreeGrafter"/>
</dbReference>
<reference evidence="9 10" key="1">
    <citation type="submission" date="2019-03" db="EMBL/GenBank/DDBJ databases">
        <title>Genomic Encyclopedia of Type Strains, Phase IV (KMG-IV): sequencing the most valuable type-strain genomes for metagenomic binning, comparative biology and taxonomic classification.</title>
        <authorList>
            <person name="Goeker M."/>
        </authorList>
    </citation>
    <scope>NUCLEOTIDE SEQUENCE [LARGE SCALE GENOMIC DNA]</scope>
    <source>
        <strain evidence="9 10">DSM 18555</strain>
    </source>
</reference>
<keyword evidence="5" id="KW-0808">Transferase</keyword>
<dbReference type="SMART" id="SM00387">
    <property type="entry name" value="HATPase_c"/>
    <property type="match status" value="1"/>
</dbReference>
<dbReference type="PIRSF" id="PIRSF037347">
    <property type="entry name" value="STHK_CHASE2_PAS_prd"/>
    <property type="match status" value="1"/>
</dbReference>
<dbReference type="CDD" id="cd00082">
    <property type="entry name" value="HisKA"/>
    <property type="match status" value="1"/>
</dbReference>
<keyword evidence="10" id="KW-1185">Reference proteome</keyword>
<dbReference type="InterPro" id="IPR003661">
    <property type="entry name" value="HisK_dim/P_dom"/>
</dbReference>
<dbReference type="Pfam" id="PF05226">
    <property type="entry name" value="CHASE2"/>
    <property type="match status" value="1"/>
</dbReference>
<dbReference type="SUPFAM" id="SSF55785">
    <property type="entry name" value="PYP-like sensor domain (PAS domain)"/>
    <property type="match status" value="1"/>
</dbReference>
<evidence type="ECO:0000256" key="7">
    <source>
        <dbReference type="SAM" id="Phobius"/>
    </source>
</evidence>
<evidence type="ECO:0000256" key="4">
    <source>
        <dbReference type="ARBA" id="ARBA00022553"/>
    </source>
</evidence>
<dbReference type="GO" id="GO:0000156">
    <property type="term" value="F:phosphorelay response regulator activity"/>
    <property type="evidence" value="ECO:0007669"/>
    <property type="project" value="TreeGrafter"/>
</dbReference>
<dbReference type="InterPro" id="IPR003594">
    <property type="entry name" value="HATPase_dom"/>
</dbReference>
<keyword evidence="7" id="KW-0472">Membrane</keyword>
<comment type="caution">
    <text evidence="9">The sequence shown here is derived from an EMBL/GenBank/DDBJ whole genome shotgun (WGS) entry which is preliminary data.</text>
</comment>
<dbReference type="PROSITE" id="PS50109">
    <property type="entry name" value="HIS_KIN"/>
    <property type="match status" value="1"/>
</dbReference>
<evidence type="ECO:0000313" key="9">
    <source>
        <dbReference type="EMBL" id="TDN93503.1"/>
    </source>
</evidence>
<sequence>MRPRWLSPLRQRLALREWLVLLFILTAIAATVSWQNGLSRLDQSRYDLFLSTVDKPTPDDIIIVAIDDYSLAQLGRWPWTRAVHADLINKLNQAQPRAIGFDVILSEPEPSRTDGTSSGDQKLAAALKQNGRTVLPVTITNAGHGLTANLPTPELAAAASALGHINLTHDNDGVVRSVFLREGQGGQWWQNFSAALLTIGESEQTAPTLPKSAVQTNVAGLDSWQRADQMYIPFAGNVGHIQSIPYVAVLRGEVPAEFFTDKYVLIGATAPGMTDSYPTPVAGNTGAMPGIEIHAQILNNLMQGKSIHIATPLEAILFSVIPVFMAMLGYLLLSPRRALFAAGMWLLITVLTSYIGLRFMNIWLPPSIAIIAIVISYPLWSWRRLEAAINYLGQEFTRLDKEPHLLPEEKTAPSSEAVTDVLEQRISAMKNAARRVRDLRQFVSDNLDNLPDATLVTSIDGLILLANRHANDYYWSLGRDNVRGVSVIELLAQLKMPVPVDQAINLSFDWPHLLDLNHAQALLNGVSAQDHAGRDLLVKSGPCYSATNLLTGWIVSILDISTIRAIERSRDETLRFLSHDMRAPQASILALLELQHESSSELPQQELFARIEKACRKTLGLADNFVQLARAESEEYRLEEVDFQDLLFDASDEMWSLAKSRHIDLKVDIAEGEYSVRADRTLLTRALSNLMSNAINYSPDHTSILCALWSEQDGEQIRVMCSICDHGYGIADADQGKLFQRFQRVDLPNQPRHDGVGLGLVFVKTVIERHLGEIRFVSVAGKGTTFTLSLPLCLSI</sequence>
<feature type="domain" description="Histidine kinase" evidence="8">
    <location>
        <begin position="576"/>
        <end position="794"/>
    </location>
</feature>
<protein>
    <recommendedName>
        <fullName evidence="3">histidine kinase</fullName>
        <ecNumber evidence="3">2.7.13.3</ecNumber>
    </recommendedName>
</protein>
<dbReference type="InterPro" id="IPR035965">
    <property type="entry name" value="PAS-like_dom_sf"/>
</dbReference>
<keyword evidence="4" id="KW-0597">Phosphoprotein</keyword>
<dbReference type="GO" id="GO:0007234">
    <property type="term" value="P:osmosensory signaling via phosphorelay pathway"/>
    <property type="evidence" value="ECO:0007669"/>
    <property type="project" value="TreeGrafter"/>
</dbReference>
<dbReference type="AlphaFoldDB" id="A0A4R6GF96"/>
<gene>
    <name evidence="9" type="ORF">EV677_0032</name>
</gene>
<evidence type="ECO:0000313" key="10">
    <source>
        <dbReference type="Proteomes" id="UP000294737"/>
    </source>
</evidence>
<dbReference type="SUPFAM" id="SSF55874">
    <property type="entry name" value="ATPase domain of HSP90 chaperone/DNA topoisomerase II/histidine kinase"/>
    <property type="match status" value="1"/>
</dbReference>
<feature type="transmembrane region" description="Helical" evidence="7">
    <location>
        <begin position="362"/>
        <end position="380"/>
    </location>
</feature>
<evidence type="ECO:0000259" key="8">
    <source>
        <dbReference type="PROSITE" id="PS50109"/>
    </source>
</evidence>
<dbReference type="GO" id="GO:0000155">
    <property type="term" value="F:phosphorelay sensor kinase activity"/>
    <property type="evidence" value="ECO:0007669"/>
    <property type="project" value="InterPro"/>
</dbReference>
<dbReference type="InterPro" id="IPR007890">
    <property type="entry name" value="CHASE2"/>
</dbReference>
<dbReference type="InterPro" id="IPR004358">
    <property type="entry name" value="Sig_transdc_His_kin-like_C"/>
</dbReference>
<organism evidence="9 10">
    <name type="scientific">Herminiimonas fonticola</name>
    <dbReference type="NCBI Taxonomy" id="303380"/>
    <lineage>
        <taxon>Bacteria</taxon>
        <taxon>Pseudomonadati</taxon>
        <taxon>Pseudomonadota</taxon>
        <taxon>Betaproteobacteria</taxon>
        <taxon>Burkholderiales</taxon>
        <taxon>Oxalobacteraceae</taxon>
        <taxon>Herminiimonas</taxon>
    </lineage>
</organism>
<dbReference type="PRINTS" id="PR00344">
    <property type="entry name" value="BCTRLSENSOR"/>
</dbReference>
<comment type="subcellular location">
    <subcellularLocation>
        <location evidence="2">Cell inner membrane</location>
        <topology evidence="2">Multi-pass membrane protein</topology>
    </subcellularLocation>
</comment>
<dbReference type="Gene3D" id="3.30.565.10">
    <property type="entry name" value="Histidine kinase-like ATPase, C-terminal domain"/>
    <property type="match status" value="1"/>
</dbReference>
<dbReference type="Gene3D" id="1.10.287.130">
    <property type="match status" value="1"/>
</dbReference>
<dbReference type="InterPro" id="IPR036097">
    <property type="entry name" value="HisK_dim/P_sf"/>
</dbReference>
<dbReference type="Proteomes" id="UP000294737">
    <property type="component" value="Unassembled WGS sequence"/>
</dbReference>
<feature type="transmembrane region" description="Helical" evidence="7">
    <location>
        <begin position="315"/>
        <end position="333"/>
    </location>
</feature>
<name>A0A4R6GF96_9BURK</name>
<evidence type="ECO:0000256" key="3">
    <source>
        <dbReference type="ARBA" id="ARBA00012438"/>
    </source>
</evidence>
<dbReference type="InterPro" id="IPR050351">
    <property type="entry name" value="BphY/WalK/GraS-like"/>
</dbReference>
<keyword evidence="7" id="KW-1133">Transmembrane helix</keyword>
<comment type="catalytic activity">
    <reaction evidence="1">
        <text>ATP + protein L-histidine = ADP + protein N-phospho-L-histidine.</text>
        <dbReference type="EC" id="2.7.13.3"/>
    </reaction>
</comment>
<accession>A0A4R6GF96</accession>
<dbReference type="InterPro" id="IPR017181">
    <property type="entry name" value="Sig_transdc_His_kin_CHASE2"/>
</dbReference>
<dbReference type="InterPro" id="IPR036890">
    <property type="entry name" value="HATPase_C_sf"/>
</dbReference>
<evidence type="ECO:0000256" key="1">
    <source>
        <dbReference type="ARBA" id="ARBA00000085"/>
    </source>
</evidence>
<dbReference type="SUPFAM" id="SSF47384">
    <property type="entry name" value="Homodimeric domain of signal transducing histidine kinase"/>
    <property type="match status" value="1"/>
</dbReference>
<dbReference type="EMBL" id="SNWF01000004">
    <property type="protein sequence ID" value="TDN93503.1"/>
    <property type="molecule type" value="Genomic_DNA"/>
</dbReference>